<name>A0ABT0FI81_9MICO</name>
<dbReference type="GO" id="GO:0004519">
    <property type="term" value="F:endonuclease activity"/>
    <property type="evidence" value="ECO:0007669"/>
    <property type="project" value="UniProtKB-KW"/>
</dbReference>
<dbReference type="Proteomes" id="UP001300096">
    <property type="component" value="Unassembled WGS sequence"/>
</dbReference>
<keyword evidence="3" id="KW-0378">Hydrolase</keyword>
<dbReference type="InterPro" id="IPR003615">
    <property type="entry name" value="HNH_nuc"/>
</dbReference>
<dbReference type="PANTHER" id="PTHR33877">
    <property type="entry name" value="SLL1193 PROTEIN"/>
    <property type="match status" value="1"/>
</dbReference>
<dbReference type="InterPro" id="IPR002711">
    <property type="entry name" value="HNH"/>
</dbReference>
<feature type="domain" description="HNH nuclease" evidence="2">
    <location>
        <begin position="38"/>
        <end position="88"/>
    </location>
</feature>
<dbReference type="SMART" id="SM00507">
    <property type="entry name" value="HNHc"/>
    <property type="match status" value="1"/>
</dbReference>
<evidence type="ECO:0000313" key="3">
    <source>
        <dbReference type="EMBL" id="MCK2037486.1"/>
    </source>
</evidence>
<feature type="region of interest" description="Disordered" evidence="1">
    <location>
        <begin position="1"/>
        <end position="34"/>
    </location>
</feature>
<proteinExistence type="predicted"/>
<dbReference type="Pfam" id="PF01844">
    <property type="entry name" value="HNH"/>
    <property type="match status" value="1"/>
</dbReference>
<protein>
    <submittedName>
        <fullName evidence="3">HNH endonuclease</fullName>
    </submittedName>
</protein>
<reference evidence="3 4" key="1">
    <citation type="submission" date="2021-06" db="EMBL/GenBank/DDBJ databases">
        <title>Genome-based taxonomic framework of Microbacterium strains isolated from marine environment, the description of four new species and reclassification of four preexisting species.</title>
        <authorList>
            <person name="Lee S.D."/>
            <person name="Kim S.-M."/>
            <person name="Byeon Y.-S."/>
            <person name="Yang H.L."/>
            <person name="Kim I.S."/>
        </authorList>
    </citation>
    <scope>NUCLEOTIDE SEQUENCE [LARGE SCALE GENOMIC DNA]</scope>
    <source>
        <strain evidence="3 4">SSW1-49</strain>
    </source>
</reference>
<gene>
    <name evidence="3" type="ORF">KZC51_15235</name>
</gene>
<evidence type="ECO:0000256" key="1">
    <source>
        <dbReference type="SAM" id="MobiDB-lite"/>
    </source>
</evidence>
<dbReference type="PANTHER" id="PTHR33877:SF2">
    <property type="entry name" value="OS07G0170200 PROTEIN"/>
    <property type="match status" value="1"/>
</dbReference>
<dbReference type="InterPro" id="IPR052892">
    <property type="entry name" value="NA-targeting_endonuclease"/>
</dbReference>
<keyword evidence="3" id="KW-0540">Nuclease</keyword>
<feature type="compositionally biased region" description="Low complexity" evidence="1">
    <location>
        <begin position="8"/>
        <end position="18"/>
    </location>
</feature>
<dbReference type="Gene3D" id="1.10.30.50">
    <property type="match status" value="1"/>
</dbReference>
<accession>A0ABT0FI81</accession>
<sequence>MPARRKVPASARTPAARTRYARRRQNRLSRVDNDLTPDQWQALMDAWEGCAYCQNPAPALQRDCIMPVSRGGRYTLENVVPACASCNASKNNSEVTSWLRRKRLDERAFLVRQATILKSLVPAAEDEGP</sequence>
<evidence type="ECO:0000313" key="4">
    <source>
        <dbReference type="Proteomes" id="UP001300096"/>
    </source>
</evidence>
<dbReference type="EMBL" id="JAHWXN010000002">
    <property type="protein sequence ID" value="MCK2037486.1"/>
    <property type="molecule type" value="Genomic_DNA"/>
</dbReference>
<organism evidence="3 4">
    <name type="scientific">Microbacterium croceum</name>
    <dbReference type="NCBI Taxonomy" id="2851645"/>
    <lineage>
        <taxon>Bacteria</taxon>
        <taxon>Bacillati</taxon>
        <taxon>Actinomycetota</taxon>
        <taxon>Actinomycetes</taxon>
        <taxon>Micrococcales</taxon>
        <taxon>Microbacteriaceae</taxon>
        <taxon>Microbacterium</taxon>
    </lineage>
</organism>
<keyword evidence="3" id="KW-0255">Endonuclease</keyword>
<dbReference type="CDD" id="cd00085">
    <property type="entry name" value="HNHc"/>
    <property type="match status" value="1"/>
</dbReference>
<evidence type="ECO:0000259" key="2">
    <source>
        <dbReference type="SMART" id="SM00507"/>
    </source>
</evidence>
<comment type="caution">
    <text evidence="3">The sequence shown here is derived from an EMBL/GenBank/DDBJ whole genome shotgun (WGS) entry which is preliminary data.</text>
</comment>
<keyword evidence="4" id="KW-1185">Reference proteome</keyword>